<dbReference type="EMBL" id="AP018005">
    <property type="protein sequence ID" value="BBB15709.1"/>
    <property type="molecule type" value="Genomic_DNA"/>
</dbReference>
<reference evidence="2 3" key="1">
    <citation type="submission" date="2017-03" db="EMBL/GenBank/DDBJ databases">
        <title>The genome sequence of Candidatus Rickettsiella viridis.</title>
        <authorList>
            <person name="Nikoh N."/>
            <person name="Tsuchida T."/>
            <person name="Yamaguchi K."/>
            <person name="Maeda T."/>
            <person name="Shigenobu S."/>
            <person name="Fukatsu T."/>
        </authorList>
    </citation>
    <scope>NUCLEOTIDE SEQUENCE [LARGE SCALE GENOMIC DNA]</scope>
    <source>
        <strain evidence="2 3">Ap-RA04</strain>
    </source>
</reference>
<evidence type="ECO:0000256" key="1">
    <source>
        <dbReference type="SAM" id="Phobius"/>
    </source>
</evidence>
<keyword evidence="1" id="KW-1133">Transmembrane helix</keyword>
<proteinExistence type="predicted"/>
<keyword evidence="1" id="KW-0472">Membrane</keyword>
<dbReference type="Gene3D" id="2.30.30.830">
    <property type="match status" value="1"/>
</dbReference>
<dbReference type="Pfam" id="PF04351">
    <property type="entry name" value="PilP"/>
    <property type="match status" value="1"/>
</dbReference>
<keyword evidence="3" id="KW-1185">Reference proteome</keyword>
<gene>
    <name evidence="2" type="primary">pilP</name>
    <name evidence="2" type="ORF">RVIR1_12530</name>
</gene>
<dbReference type="InterPro" id="IPR007446">
    <property type="entry name" value="PilP"/>
</dbReference>
<dbReference type="Proteomes" id="UP000282483">
    <property type="component" value="Chromosome"/>
</dbReference>
<organism evidence="2 3">
    <name type="scientific">Candidatus Rickettsiella viridis</name>
    <dbReference type="NCBI Taxonomy" id="676208"/>
    <lineage>
        <taxon>Bacteria</taxon>
        <taxon>Pseudomonadati</taxon>
        <taxon>Pseudomonadota</taxon>
        <taxon>Gammaproteobacteria</taxon>
        <taxon>Legionellales</taxon>
        <taxon>Coxiellaceae</taxon>
        <taxon>Rickettsiella</taxon>
    </lineage>
</organism>
<dbReference type="OrthoDB" id="5296580at2"/>
<keyword evidence="1" id="KW-0812">Transmembrane</keyword>
<evidence type="ECO:0000313" key="2">
    <source>
        <dbReference type="EMBL" id="BBB15709.1"/>
    </source>
</evidence>
<sequence length="172" mass="20158">MKGINLLACKGPHYKQKKFGLSFFLSGLVWLLFLSAVLLNFFLADQIKQLKFHKSRLNDRISSLSLCIEKLKKEQEKFIQFRMSGINNKNLKFADKNVLKNYSITQFKMVGFFRGGFIEKKWALLKLPNKHFYKVEVNDELGLERGHVIFIDEKRIIINGMDNKKIELNLNN</sequence>
<dbReference type="AlphaFoldDB" id="A0A2Z5UVX7"/>
<name>A0A2Z5UVX7_9COXI</name>
<protein>
    <submittedName>
        <fullName evidence="2">Type IV pilus biogenesis protein PilP</fullName>
    </submittedName>
</protein>
<evidence type="ECO:0000313" key="3">
    <source>
        <dbReference type="Proteomes" id="UP000282483"/>
    </source>
</evidence>
<feature type="transmembrane region" description="Helical" evidence="1">
    <location>
        <begin position="21"/>
        <end position="43"/>
    </location>
</feature>
<accession>A0A2Z5UVX7</accession>
<dbReference type="KEGG" id="rvi:RVIR1_12530"/>